<dbReference type="SUPFAM" id="SSF55347">
    <property type="entry name" value="Glyceraldehyde-3-phosphate dehydrogenase-like, C-terminal domain"/>
    <property type="match status" value="1"/>
</dbReference>
<evidence type="ECO:0000256" key="8">
    <source>
        <dbReference type="ARBA" id="ARBA00023167"/>
    </source>
</evidence>
<name>A0A143WN84_TREPR</name>
<feature type="active site" description="Proton acceptor" evidence="10">
    <location>
        <position position="240"/>
    </location>
</feature>
<dbReference type="GO" id="GO:0046983">
    <property type="term" value="F:protein dimerization activity"/>
    <property type="evidence" value="ECO:0007669"/>
    <property type="project" value="InterPro"/>
</dbReference>
<dbReference type="PATRIC" id="fig|189385.8.peg.4"/>
<dbReference type="GO" id="GO:0009085">
    <property type="term" value="P:lysine biosynthetic process"/>
    <property type="evidence" value="ECO:0007669"/>
    <property type="project" value="UniProtKB-KW"/>
</dbReference>
<keyword evidence="6 13" id="KW-0560">Oxidoreductase</keyword>
<dbReference type="PANTHER" id="PTHR46278:SF4">
    <property type="entry name" value="ASPARTATE-SEMIALDEHYDE DEHYDROGENASE"/>
    <property type="match status" value="1"/>
</dbReference>
<dbReference type="SUPFAM" id="SSF51735">
    <property type="entry name" value="NAD(P)-binding Rossmann-fold domains"/>
    <property type="match status" value="1"/>
</dbReference>
<evidence type="ECO:0000256" key="5">
    <source>
        <dbReference type="ARBA" id="ARBA00022915"/>
    </source>
</evidence>
<feature type="domain" description="Semialdehyde dehydrogenase dimerisation" evidence="12">
    <location>
        <begin position="139"/>
        <end position="317"/>
    </location>
</feature>
<keyword evidence="3" id="KW-0791">Threonine biosynthesis</keyword>
<feature type="active site" description="Acyl-thioester intermediate" evidence="10">
    <location>
        <position position="120"/>
    </location>
</feature>
<dbReference type="EC" id="1.2.1.11" evidence="13"/>
<evidence type="ECO:0000256" key="2">
    <source>
        <dbReference type="ARBA" id="ARBA00022605"/>
    </source>
</evidence>
<evidence type="ECO:0000256" key="3">
    <source>
        <dbReference type="ARBA" id="ARBA00022697"/>
    </source>
</evidence>
<evidence type="ECO:0000256" key="10">
    <source>
        <dbReference type="PIRSR" id="PIRSR000148-1"/>
    </source>
</evidence>
<accession>A0A143WN84</accession>
<evidence type="ECO:0000259" key="12">
    <source>
        <dbReference type="Pfam" id="PF02774"/>
    </source>
</evidence>
<sequence>MVGSELARRHASLVLDAGAVALTSSGCRRIATPAFPVTTRHSRNARALLRCKALLVLQGGVYTRSVAMQLRCLNWAGHWIDASSELRHRHNAAILVDPINDRSIMDAHCRGVLSYAGGNCTVSLLLLAIGGLVCYGLTSCMFATTMQAASGAGAPCLATLAMEMRAAAALPLHAMVCGGASGSRCTVACSVTPWVDIESRAPGVSREEQKGATEAAKILGRESSVRLSSLCTRVGVVRCHSQSLFVALRRKATLGGLADAIQSHSRWVLLVRNSRQPTMAALTPAAASGSRAVVVGRLRAHGVRQATLFTVGDQLLWGAVTPVARMLLRTLRTHYRNAGQG</sequence>
<dbReference type="InterPro" id="IPR000319">
    <property type="entry name" value="Asp-semialdehyde_DH_CS"/>
</dbReference>
<dbReference type="PIRSF" id="PIRSF000148">
    <property type="entry name" value="ASA_dh"/>
    <property type="match status" value="1"/>
</dbReference>
<keyword evidence="11" id="KW-1133">Transmembrane helix</keyword>
<comment type="pathway">
    <text evidence="9">Amino-acid biosynthesis.</text>
</comment>
<dbReference type="InterPro" id="IPR036291">
    <property type="entry name" value="NAD(P)-bd_dom_sf"/>
</dbReference>
<evidence type="ECO:0000256" key="7">
    <source>
        <dbReference type="ARBA" id="ARBA00023154"/>
    </source>
</evidence>
<evidence type="ECO:0000313" key="14">
    <source>
        <dbReference type="Proteomes" id="UP000075242"/>
    </source>
</evidence>
<dbReference type="GO" id="GO:0050661">
    <property type="term" value="F:NADP binding"/>
    <property type="evidence" value="ECO:0007669"/>
    <property type="project" value="InterPro"/>
</dbReference>
<evidence type="ECO:0000256" key="4">
    <source>
        <dbReference type="ARBA" id="ARBA00022857"/>
    </source>
</evidence>
<dbReference type="GO" id="GO:0009086">
    <property type="term" value="P:methionine biosynthetic process"/>
    <property type="evidence" value="ECO:0007669"/>
    <property type="project" value="UniProtKB-KW"/>
</dbReference>
<keyword evidence="7" id="KW-0457">Lysine biosynthesis</keyword>
<gene>
    <name evidence="13" type="primary">asd</name>
    <name evidence="13" type="ORF">MHIR_TP00004</name>
</gene>
<dbReference type="Gene3D" id="3.40.50.720">
    <property type="entry name" value="NAD(P)-binding Rossmann-like Domain"/>
    <property type="match status" value="1"/>
</dbReference>
<dbReference type="Proteomes" id="UP000075242">
    <property type="component" value="Chromosome I"/>
</dbReference>
<dbReference type="Gene3D" id="3.30.360.10">
    <property type="entry name" value="Dihydrodipicolinate Reductase, domain 2"/>
    <property type="match status" value="1"/>
</dbReference>
<dbReference type="InterPro" id="IPR012280">
    <property type="entry name" value="Semialdhyde_DH_dimer_dom"/>
</dbReference>
<reference evidence="14" key="1">
    <citation type="submission" date="2016-01" db="EMBL/GenBank/DDBJ databases">
        <authorList>
            <person name="Husnik F."/>
        </authorList>
    </citation>
    <scope>NUCLEOTIDE SEQUENCE [LARGE SCALE GENOMIC DNA]</scope>
</reference>
<evidence type="ECO:0000256" key="1">
    <source>
        <dbReference type="ARBA" id="ARBA00010584"/>
    </source>
</evidence>
<dbReference type="AlphaFoldDB" id="A0A143WN84"/>
<evidence type="ECO:0000256" key="9">
    <source>
        <dbReference type="ARBA" id="ARBA00029440"/>
    </source>
</evidence>
<comment type="similarity">
    <text evidence="1">Belongs to the aspartate-semialdehyde dehydrogenase family.</text>
</comment>
<keyword evidence="11" id="KW-0812">Transmembrane</keyword>
<organism evidence="13 14">
    <name type="scientific">Tremblaya princeps</name>
    <dbReference type="NCBI Taxonomy" id="189385"/>
    <lineage>
        <taxon>Bacteria</taxon>
        <taxon>Pseudomonadati</taxon>
        <taxon>Pseudomonadota</taxon>
        <taxon>Betaproteobacteria</taxon>
        <taxon>Candidatus Tremblayella</taxon>
    </lineage>
</organism>
<evidence type="ECO:0000256" key="6">
    <source>
        <dbReference type="ARBA" id="ARBA00023002"/>
    </source>
</evidence>
<dbReference type="GO" id="GO:0009088">
    <property type="term" value="P:threonine biosynthetic process"/>
    <property type="evidence" value="ECO:0007669"/>
    <property type="project" value="UniProtKB-KW"/>
</dbReference>
<proteinExistence type="inferred from homology"/>
<dbReference type="GO" id="GO:0019877">
    <property type="term" value="P:diaminopimelate biosynthetic process"/>
    <property type="evidence" value="ECO:0007669"/>
    <property type="project" value="UniProtKB-KW"/>
</dbReference>
<keyword evidence="5" id="KW-0220">Diaminopimelate biosynthesis</keyword>
<dbReference type="GO" id="GO:0004073">
    <property type="term" value="F:aspartate-semialdehyde dehydrogenase activity"/>
    <property type="evidence" value="ECO:0007669"/>
    <property type="project" value="UniProtKB-EC"/>
</dbReference>
<dbReference type="PANTHER" id="PTHR46278">
    <property type="entry name" value="DEHYDROGENASE, PUTATIVE-RELATED"/>
    <property type="match status" value="1"/>
</dbReference>
<dbReference type="EMBL" id="LN999011">
    <property type="protein sequence ID" value="CUX76647.1"/>
    <property type="molecule type" value="Genomic_DNA"/>
</dbReference>
<feature type="transmembrane region" description="Helical" evidence="11">
    <location>
        <begin position="112"/>
        <end position="138"/>
    </location>
</feature>
<dbReference type="PROSITE" id="PS01103">
    <property type="entry name" value="ASD"/>
    <property type="match status" value="1"/>
</dbReference>
<dbReference type="Pfam" id="PF02774">
    <property type="entry name" value="Semialdhyde_dhC"/>
    <property type="match status" value="1"/>
</dbReference>
<keyword evidence="11" id="KW-0472">Membrane</keyword>
<keyword evidence="8" id="KW-0486">Methionine biosynthesis</keyword>
<keyword evidence="4" id="KW-0521">NADP</keyword>
<protein>
    <submittedName>
        <fullName evidence="13">Aspartate-semialdehyde dehydrogenase</fullName>
        <ecNumber evidence="13">1.2.1.11</ecNumber>
    </submittedName>
</protein>
<evidence type="ECO:0000313" key="13">
    <source>
        <dbReference type="EMBL" id="CUX76647.1"/>
    </source>
</evidence>
<keyword evidence="2" id="KW-0028">Amino-acid biosynthesis</keyword>
<evidence type="ECO:0000256" key="11">
    <source>
        <dbReference type="SAM" id="Phobius"/>
    </source>
</evidence>